<gene>
    <name evidence="4" type="ORF">BJ508DRAFT_375287</name>
</gene>
<organism evidence="4 5">
    <name type="scientific">Ascobolus immersus RN42</name>
    <dbReference type="NCBI Taxonomy" id="1160509"/>
    <lineage>
        <taxon>Eukaryota</taxon>
        <taxon>Fungi</taxon>
        <taxon>Dikarya</taxon>
        <taxon>Ascomycota</taxon>
        <taxon>Pezizomycotina</taxon>
        <taxon>Pezizomycetes</taxon>
        <taxon>Pezizales</taxon>
        <taxon>Ascobolaceae</taxon>
        <taxon>Ascobolus</taxon>
    </lineage>
</organism>
<feature type="transmembrane region" description="Helical" evidence="3">
    <location>
        <begin position="105"/>
        <end position="131"/>
    </location>
</feature>
<protein>
    <submittedName>
        <fullName evidence="4">Uncharacterized protein</fullName>
    </submittedName>
</protein>
<keyword evidence="5" id="KW-1185">Reference proteome</keyword>
<keyword evidence="3" id="KW-0472">Membrane</keyword>
<dbReference type="Proteomes" id="UP000275078">
    <property type="component" value="Unassembled WGS sequence"/>
</dbReference>
<feature type="coiled-coil region" evidence="1">
    <location>
        <begin position="170"/>
        <end position="222"/>
    </location>
</feature>
<feature type="compositionally biased region" description="Polar residues" evidence="2">
    <location>
        <begin position="408"/>
        <end position="418"/>
    </location>
</feature>
<evidence type="ECO:0000256" key="1">
    <source>
        <dbReference type="SAM" id="Coils"/>
    </source>
</evidence>
<keyword evidence="3" id="KW-1133">Transmembrane helix</keyword>
<name>A0A3N4IFY4_ASCIM</name>
<evidence type="ECO:0000313" key="4">
    <source>
        <dbReference type="EMBL" id="RPA83040.1"/>
    </source>
</evidence>
<evidence type="ECO:0000313" key="5">
    <source>
        <dbReference type="Proteomes" id="UP000275078"/>
    </source>
</evidence>
<proteinExistence type="predicted"/>
<dbReference type="AlphaFoldDB" id="A0A3N4IFY4"/>
<accession>A0A3N4IFY4</accession>
<feature type="compositionally biased region" description="Basic and acidic residues" evidence="2">
    <location>
        <begin position="354"/>
        <end position="370"/>
    </location>
</feature>
<reference evidence="4 5" key="1">
    <citation type="journal article" date="2018" name="Nat. Ecol. Evol.">
        <title>Pezizomycetes genomes reveal the molecular basis of ectomycorrhizal truffle lifestyle.</title>
        <authorList>
            <person name="Murat C."/>
            <person name="Payen T."/>
            <person name="Noel B."/>
            <person name="Kuo A."/>
            <person name="Morin E."/>
            <person name="Chen J."/>
            <person name="Kohler A."/>
            <person name="Krizsan K."/>
            <person name="Balestrini R."/>
            <person name="Da Silva C."/>
            <person name="Montanini B."/>
            <person name="Hainaut M."/>
            <person name="Levati E."/>
            <person name="Barry K.W."/>
            <person name="Belfiori B."/>
            <person name="Cichocki N."/>
            <person name="Clum A."/>
            <person name="Dockter R.B."/>
            <person name="Fauchery L."/>
            <person name="Guy J."/>
            <person name="Iotti M."/>
            <person name="Le Tacon F."/>
            <person name="Lindquist E.A."/>
            <person name="Lipzen A."/>
            <person name="Malagnac F."/>
            <person name="Mello A."/>
            <person name="Molinier V."/>
            <person name="Miyauchi S."/>
            <person name="Poulain J."/>
            <person name="Riccioni C."/>
            <person name="Rubini A."/>
            <person name="Sitrit Y."/>
            <person name="Splivallo R."/>
            <person name="Traeger S."/>
            <person name="Wang M."/>
            <person name="Zifcakova L."/>
            <person name="Wipf D."/>
            <person name="Zambonelli A."/>
            <person name="Paolocci F."/>
            <person name="Nowrousian M."/>
            <person name="Ottonello S."/>
            <person name="Baldrian P."/>
            <person name="Spatafora J.W."/>
            <person name="Henrissat B."/>
            <person name="Nagy L.G."/>
            <person name="Aury J.M."/>
            <person name="Wincker P."/>
            <person name="Grigoriev I.V."/>
            <person name="Bonfante P."/>
            <person name="Martin F.M."/>
        </authorList>
    </citation>
    <scope>NUCLEOTIDE SEQUENCE [LARGE SCALE GENOMIC DNA]</scope>
    <source>
        <strain evidence="4 5">RN42</strain>
    </source>
</reference>
<keyword evidence="1" id="KW-0175">Coiled coil</keyword>
<dbReference type="EMBL" id="ML119667">
    <property type="protein sequence ID" value="RPA83040.1"/>
    <property type="molecule type" value="Genomic_DNA"/>
</dbReference>
<feature type="region of interest" description="Disordered" evidence="2">
    <location>
        <begin position="399"/>
        <end position="426"/>
    </location>
</feature>
<feature type="region of interest" description="Disordered" evidence="2">
    <location>
        <begin position="310"/>
        <end position="380"/>
    </location>
</feature>
<feature type="compositionally biased region" description="Polar residues" evidence="2">
    <location>
        <begin position="335"/>
        <end position="353"/>
    </location>
</feature>
<evidence type="ECO:0000256" key="3">
    <source>
        <dbReference type="SAM" id="Phobius"/>
    </source>
</evidence>
<evidence type="ECO:0000256" key="2">
    <source>
        <dbReference type="SAM" id="MobiDB-lite"/>
    </source>
</evidence>
<keyword evidence="3" id="KW-0812">Transmembrane</keyword>
<sequence length="426" mass="47774">MVLLGLLAPILLPLALIANYCLLTYIGFGISNKHFSKTNTLITNATATTERLQRSMTISLSDLPEEALPNSTSPIFATSPWVETILTALNDEFNIVYKVLASSPFFAILLGIILLVFTFLTFLSISILHSFHENAARDKKKEEMLFQHLRNIERRENATQARLDDMITAAASQREDIDNLHKDLEEALTAVTQLSESRFLEREEVTQREEGLKSGLEEMKNRLIIAERAVVEVISRLKVLSDDHVKVKQGLVSRLAETDNRIQELATSPLAHRTPRSFRTEAPSTPFTPTRTSFGLRSVRTLGDLRHSSNHFRRRSDESMELPVLPEVDNDSGDENTSTLVDNASPGSTFTQDGNKKTQEEQKEEKRRDISILGDSEDGMRALEFSEETSRILAQIENSENAHLLTPPTGNSRNGSVSDDTDFETF</sequence>